<feature type="region of interest" description="Disordered" evidence="1">
    <location>
        <begin position="216"/>
        <end position="245"/>
    </location>
</feature>
<feature type="region of interest" description="Disordered" evidence="1">
    <location>
        <begin position="1"/>
        <end position="39"/>
    </location>
</feature>
<dbReference type="SUPFAM" id="SSF52540">
    <property type="entry name" value="P-loop containing nucleoside triphosphate hydrolases"/>
    <property type="match status" value="1"/>
</dbReference>
<organism evidence="2">
    <name type="scientific">Percolomonas cosmopolitus</name>
    <dbReference type="NCBI Taxonomy" id="63605"/>
    <lineage>
        <taxon>Eukaryota</taxon>
        <taxon>Discoba</taxon>
        <taxon>Heterolobosea</taxon>
        <taxon>Tetramitia</taxon>
        <taxon>Eutetramitia</taxon>
        <taxon>Percolomonadidae</taxon>
        <taxon>Percolomonas</taxon>
    </lineage>
</organism>
<name>A0A7S1KTN8_9EUKA</name>
<accession>A0A7S1KTN8</accession>
<feature type="compositionally biased region" description="Polar residues" evidence="1">
    <location>
        <begin position="222"/>
        <end position="245"/>
    </location>
</feature>
<dbReference type="EMBL" id="HBGD01010239">
    <property type="protein sequence ID" value="CAD9085143.1"/>
    <property type="molecule type" value="Transcribed_RNA"/>
</dbReference>
<evidence type="ECO:0000313" key="2">
    <source>
        <dbReference type="EMBL" id="CAD9085143.1"/>
    </source>
</evidence>
<feature type="region of interest" description="Disordered" evidence="1">
    <location>
        <begin position="1208"/>
        <end position="1230"/>
    </location>
</feature>
<feature type="region of interest" description="Disordered" evidence="1">
    <location>
        <begin position="967"/>
        <end position="996"/>
    </location>
</feature>
<feature type="compositionally biased region" description="Low complexity" evidence="1">
    <location>
        <begin position="144"/>
        <end position="160"/>
    </location>
</feature>
<feature type="compositionally biased region" description="Basic residues" evidence="1">
    <location>
        <begin position="1040"/>
        <end position="1051"/>
    </location>
</feature>
<sequence length="1230" mass="139330">MQEDTQQQFSSASSTATDTTTTPQPQNSAASSTQPSQSSLNYKLSSLCDTIGIQLAHLKAIRTSSHPFHHDPLKYMSSRAPVNWDVFVNDVPGKQDEAHTEAVLLLSQWNGNEFVRQKMNQVREGASIAHESADTTLQQQSTLPSPQNAASMSQSSSLTSPLLSPMNDAFASFPQVCTVSEKERTLMRQEGALKQRKIQILGIGMQDVQFGQVLHSNRQRSHSSPMASSTTQSPQKGDQASSFTEPLRNKTSWDYLLDEMKWMRQQQKHVRKRKRLEGKHFAMESTSQLKKVLAERRAPTVGEPSAWETLLHALKDLNIPSGVVSATGWKDASVPITTANGRTLNSHEQEQVEFLESLHSQRKSALIQDASSSTSRFAATQFIHRLSLNPANTGRNLRHIITVSSRESMCEWVYHLQHTGIPFLLWPYDNSDRWNEQFEKLGQTSQEGSQSNMVCLIPFGLLLKDTFSVFFAHQWSSFILDDVQLYYDYLFNPSYESIQHMRATSKILLDHSPSRASDEADIALSSDANSPSIAQMIAYLLSVLPKSSSFYCQLHLWMDIHSELVTQSSLLNPFGVGEQLRKILKNCLSAFGFHSKYDDALIHKLDQVHEKHLCRLSERQSILYQRFRAVALAGSNIQWTKPLIHEYATDLQLICNHPDLLDENDVEHRIQAKFNIPSIVLDRFNSEALANESINHSFEDSHDSGKMIVLWSLLERYRQQGAQNERVLIVTHNAKMIPHLEDFLEQIMVPFHSLLGGESLDQHLHACKAFNESPASFCFITTFSNPIYLRNVKHVLIWDLISPNNAEISNSFDALSQRLAHSSPSLVFHYFVTQGTFEAALGVQKDVPLPTFLKSTFDEKMTLLAKALHIPYSQQDEMQIDTDMFADVLSEHAFLDNIKVLEDTEYQVYEINPETRRAFEATITAPEIFPDSMFEDHLRLDKPSVLKEIEETPYEVPILDEKPVMNLRSSKKRKRPSAISTGPADQFNDSSIPLPPAKITKTLKKRKMQQKKQLLIPSSGTAVATPVSTMLYQETPRSNIKIRTRRPKSKPGSKNADKEMTWTTFEDQSLISSVWIAADSQGILDRSNEEKILSVNWDFIAYTLNSVFGQTATPRSSISCRTRFEQICDTDALPQTLLTINNRVCTKKLQKLVNEHQRHEVKLPTRALVKDSSHVVREYKYKPPLAQIKALDSFYASRKADFSTFFMESTNSQRQPPQPSPPMDSSSMKH</sequence>
<feature type="region of interest" description="Disordered" evidence="1">
    <location>
        <begin position="1027"/>
        <end position="1057"/>
    </location>
</feature>
<dbReference type="PANTHER" id="PTHR45629:SF7">
    <property type="entry name" value="DNA EXCISION REPAIR PROTEIN ERCC-6-RELATED"/>
    <property type="match status" value="1"/>
</dbReference>
<feature type="compositionally biased region" description="Polar residues" evidence="1">
    <location>
        <begin position="1027"/>
        <end position="1038"/>
    </location>
</feature>
<gene>
    <name evidence="2" type="ORF">PCOS0759_LOCUS8397</name>
</gene>
<proteinExistence type="predicted"/>
<evidence type="ECO:0000256" key="1">
    <source>
        <dbReference type="SAM" id="MobiDB-lite"/>
    </source>
</evidence>
<protein>
    <submittedName>
        <fullName evidence="2">Uncharacterized protein</fullName>
    </submittedName>
</protein>
<dbReference type="InterPro" id="IPR027417">
    <property type="entry name" value="P-loop_NTPase"/>
</dbReference>
<reference evidence="2" key="1">
    <citation type="submission" date="2021-01" db="EMBL/GenBank/DDBJ databases">
        <authorList>
            <person name="Corre E."/>
            <person name="Pelletier E."/>
            <person name="Niang G."/>
            <person name="Scheremetjew M."/>
            <person name="Finn R."/>
            <person name="Kale V."/>
            <person name="Holt S."/>
            <person name="Cochrane G."/>
            <person name="Meng A."/>
            <person name="Brown T."/>
            <person name="Cohen L."/>
        </authorList>
    </citation>
    <scope>NUCLEOTIDE SEQUENCE</scope>
    <source>
        <strain evidence="2">WS</strain>
    </source>
</reference>
<dbReference type="InterPro" id="IPR050496">
    <property type="entry name" value="SNF2_RAD54_helicase_repair"/>
</dbReference>
<feature type="region of interest" description="Disordered" evidence="1">
    <location>
        <begin position="132"/>
        <end position="160"/>
    </location>
</feature>
<feature type="compositionally biased region" description="Polar residues" evidence="1">
    <location>
        <begin position="134"/>
        <end position="143"/>
    </location>
</feature>
<dbReference type="PANTHER" id="PTHR45629">
    <property type="entry name" value="SNF2/RAD54 FAMILY MEMBER"/>
    <property type="match status" value="1"/>
</dbReference>
<dbReference type="Gene3D" id="3.40.50.300">
    <property type="entry name" value="P-loop containing nucleotide triphosphate hydrolases"/>
    <property type="match status" value="1"/>
</dbReference>
<dbReference type="AlphaFoldDB" id="A0A7S1KTN8"/>